<accession>V3ZY86</accession>
<dbReference type="GO" id="GO:0000076">
    <property type="term" value="P:DNA replication checkpoint signaling"/>
    <property type="evidence" value="ECO:0007669"/>
    <property type="project" value="UniProtKB-UniRule"/>
</dbReference>
<keyword evidence="7" id="KW-0175">Coiled coil</keyword>
<dbReference type="CTD" id="20232732"/>
<comment type="function">
    <text evidence="6">Plays an important role in the control of DNA replication and the maintenance of replication fork stability.</text>
</comment>
<protein>
    <recommendedName>
        <fullName evidence="6">TIMELESS-interacting protein</fullName>
    </recommendedName>
</protein>
<dbReference type="PANTHER" id="PTHR13220:SF11">
    <property type="entry name" value="TIMELESS-INTERACTING PROTEIN"/>
    <property type="match status" value="1"/>
</dbReference>
<dbReference type="AlphaFoldDB" id="V3ZY86"/>
<dbReference type="KEGG" id="lgi:LOTGIDRAFT_127617"/>
<dbReference type="PANTHER" id="PTHR13220">
    <property type="entry name" value="TIMELESS INTERACTING-RELATED"/>
    <property type="match status" value="1"/>
</dbReference>
<dbReference type="HOGENOM" id="CLU_074595_1_0_1"/>
<dbReference type="GO" id="GO:0043111">
    <property type="term" value="P:replication fork arrest"/>
    <property type="evidence" value="ECO:0007669"/>
    <property type="project" value="TreeGrafter"/>
</dbReference>
<evidence type="ECO:0000256" key="2">
    <source>
        <dbReference type="ARBA" id="ARBA00006075"/>
    </source>
</evidence>
<sequence length="200" mass="23626">ENDAVLSKLKDMKGAAKKIVRRPIPKLDAKRLTGDRGIPILPKLFEDIKFKGKGHEMQDLKLIMDKLEHWGHRLFPKLPFDEVLERVEKLGSKKEVQTCIKKMRQDMPILDEDFIGDKNEEETEEINGNKDNATDKQVEKFKMSKCFELSEDQIERIERNKRLAMEKRLARLEQKPTGMIYYNKITIHWIECEFSEILRK</sequence>
<feature type="coiled-coil region" evidence="7">
    <location>
        <begin position="147"/>
        <end position="175"/>
    </location>
</feature>
<keyword evidence="3 6" id="KW-0227">DNA damage</keyword>
<evidence type="ECO:0000256" key="7">
    <source>
        <dbReference type="SAM" id="Coils"/>
    </source>
</evidence>
<dbReference type="Pfam" id="PF07962">
    <property type="entry name" value="Swi3"/>
    <property type="match status" value="1"/>
</dbReference>
<dbReference type="OMA" id="IIHEDFI"/>
<feature type="non-terminal residue" evidence="9">
    <location>
        <position position="1"/>
    </location>
</feature>
<evidence type="ECO:0000256" key="5">
    <source>
        <dbReference type="ARBA" id="ARBA00023306"/>
    </source>
</evidence>
<gene>
    <name evidence="9" type="ORF">LOTGIDRAFT_127617</name>
</gene>
<keyword evidence="4 6" id="KW-0539">Nucleus</keyword>
<dbReference type="EMBL" id="KB202883">
    <property type="protein sequence ID" value="ESO87610.1"/>
    <property type="molecule type" value="Genomic_DNA"/>
</dbReference>
<evidence type="ECO:0000256" key="3">
    <source>
        <dbReference type="ARBA" id="ARBA00022763"/>
    </source>
</evidence>
<comment type="similarity">
    <text evidence="2 6">Belongs to the CSM3 family.</text>
</comment>
<evidence type="ECO:0000256" key="1">
    <source>
        <dbReference type="ARBA" id="ARBA00004123"/>
    </source>
</evidence>
<keyword evidence="10" id="KW-1185">Reference proteome</keyword>
<evidence type="ECO:0000256" key="6">
    <source>
        <dbReference type="RuleBase" id="RU366049"/>
    </source>
</evidence>
<dbReference type="Proteomes" id="UP000030746">
    <property type="component" value="Unassembled WGS sequence"/>
</dbReference>
<evidence type="ECO:0000313" key="10">
    <source>
        <dbReference type="Proteomes" id="UP000030746"/>
    </source>
</evidence>
<keyword evidence="5 6" id="KW-0131">Cell cycle</keyword>
<dbReference type="GO" id="GO:0006974">
    <property type="term" value="P:DNA damage response"/>
    <property type="evidence" value="ECO:0007669"/>
    <property type="project" value="UniProtKB-KW"/>
</dbReference>
<dbReference type="STRING" id="225164.V3ZY86"/>
<evidence type="ECO:0000259" key="8">
    <source>
        <dbReference type="Pfam" id="PF07962"/>
    </source>
</evidence>
<proteinExistence type="inferred from homology"/>
<name>V3ZY86_LOTGI</name>
<dbReference type="InterPro" id="IPR040038">
    <property type="entry name" value="TIPIN/Csm3/Swi3"/>
</dbReference>
<dbReference type="OrthoDB" id="437078at2759"/>
<feature type="domain" description="Chromosome segregation in meiosis protein 3" evidence="8">
    <location>
        <begin position="26"/>
        <end position="107"/>
    </location>
</feature>
<evidence type="ECO:0000313" key="9">
    <source>
        <dbReference type="EMBL" id="ESO87610.1"/>
    </source>
</evidence>
<dbReference type="GO" id="GO:0003677">
    <property type="term" value="F:DNA binding"/>
    <property type="evidence" value="ECO:0007669"/>
    <property type="project" value="TreeGrafter"/>
</dbReference>
<reference evidence="9 10" key="1">
    <citation type="journal article" date="2013" name="Nature">
        <title>Insights into bilaterian evolution from three spiralian genomes.</title>
        <authorList>
            <person name="Simakov O."/>
            <person name="Marletaz F."/>
            <person name="Cho S.J."/>
            <person name="Edsinger-Gonzales E."/>
            <person name="Havlak P."/>
            <person name="Hellsten U."/>
            <person name="Kuo D.H."/>
            <person name="Larsson T."/>
            <person name="Lv J."/>
            <person name="Arendt D."/>
            <person name="Savage R."/>
            <person name="Osoegawa K."/>
            <person name="de Jong P."/>
            <person name="Grimwood J."/>
            <person name="Chapman J.A."/>
            <person name="Shapiro H."/>
            <person name="Aerts A."/>
            <person name="Otillar R.P."/>
            <person name="Terry A.Y."/>
            <person name="Boore J.L."/>
            <person name="Grigoriev I.V."/>
            <person name="Lindberg D.R."/>
            <person name="Seaver E.C."/>
            <person name="Weisblat D.A."/>
            <person name="Putnam N.H."/>
            <person name="Rokhsar D.S."/>
        </authorList>
    </citation>
    <scope>NUCLEOTIDE SEQUENCE [LARGE SCALE GENOMIC DNA]</scope>
</reference>
<dbReference type="RefSeq" id="XP_009061801.1">
    <property type="nucleotide sequence ID" value="XM_009063553.1"/>
</dbReference>
<dbReference type="InterPro" id="IPR012923">
    <property type="entry name" value="Csm3"/>
</dbReference>
<dbReference type="GO" id="GO:0031298">
    <property type="term" value="C:replication fork protection complex"/>
    <property type="evidence" value="ECO:0007669"/>
    <property type="project" value="TreeGrafter"/>
</dbReference>
<organism evidence="9 10">
    <name type="scientific">Lottia gigantea</name>
    <name type="common">Giant owl limpet</name>
    <dbReference type="NCBI Taxonomy" id="225164"/>
    <lineage>
        <taxon>Eukaryota</taxon>
        <taxon>Metazoa</taxon>
        <taxon>Spiralia</taxon>
        <taxon>Lophotrochozoa</taxon>
        <taxon>Mollusca</taxon>
        <taxon>Gastropoda</taxon>
        <taxon>Patellogastropoda</taxon>
        <taxon>Lottioidea</taxon>
        <taxon>Lottiidae</taxon>
        <taxon>Lottia</taxon>
    </lineage>
</organism>
<evidence type="ECO:0000256" key="4">
    <source>
        <dbReference type="ARBA" id="ARBA00023242"/>
    </source>
</evidence>
<dbReference type="GO" id="GO:0031297">
    <property type="term" value="P:replication fork processing"/>
    <property type="evidence" value="ECO:0007669"/>
    <property type="project" value="UniProtKB-UniRule"/>
</dbReference>
<comment type="subcellular location">
    <subcellularLocation>
        <location evidence="1 6">Nucleus</location>
    </subcellularLocation>
</comment>
<dbReference type="GeneID" id="20232732"/>